<keyword evidence="9" id="KW-0472">Membrane</keyword>
<dbReference type="GO" id="GO:0061723">
    <property type="term" value="P:glycophagy"/>
    <property type="evidence" value="ECO:0007669"/>
    <property type="project" value="TreeGrafter"/>
</dbReference>
<dbReference type="GO" id="GO:0061709">
    <property type="term" value="P:reticulophagy"/>
    <property type="evidence" value="ECO:0007669"/>
    <property type="project" value="TreeGrafter"/>
</dbReference>
<keyword evidence="15" id="KW-1185">Reference proteome</keyword>
<organism evidence="14 15">
    <name type="scientific">Apiotrichum porosum</name>
    <dbReference type="NCBI Taxonomy" id="105984"/>
    <lineage>
        <taxon>Eukaryota</taxon>
        <taxon>Fungi</taxon>
        <taxon>Dikarya</taxon>
        <taxon>Basidiomycota</taxon>
        <taxon>Agaricomycotina</taxon>
        <taxon>Tremellomycetes</taxon>
        <taxon>Trichosporonales</taxon>
        <taxon>Trichosporonaceae</taxon>
        <taxon>Apiotrichum</taxon>
    </lineage>
</organism>
<dbReference type="STRING" id="105984.A0A427XWH2"/>
<dbReference type="GO" id="GO:0000422">
    <property type="term" value="P:autophagy of mitochondrion"/>
    <property type="evidence" value="ECO:0007669"/>
    <property type="project" value="TreeGrafter"/>
</dbReference>
<dbReference type="GO" id="GO:0000045">
    <property type="term" value="P:autophagosome assembly"/>
    <property type="evidence" value="ECO:0007669"/>
    <property type="project" value="TreeGrafter"/>
</dbReference>
<feature type="compositionally biased region" description="Pro residues" evidence="13">
    <location>
        <begin position="379"/>
        <end position="396"/>
    </location>
</feature>
<evidence type="ECO:0000256" key="6">
    <source>
        <dbReference type="ARBA" id="ARBA00022824"/>
    </source>
</evidence>
<dbReference type="GO" id="GO:0043495">
    <property type="term" value="F:protein-membrane adaptor activity"/>
    <property type="evidence" value="ECO:0007669"/>
    <property type="project" value="TreeGrafter"/>
</dbReference>
<evidence type="ECO:0000313" key="14">
    <source>
        <dbReference type="EMBL" id="RSH83219.1"/>
    </source>
</evidence>
<comment type="catalytic activity">
    <reaction evidence="11">
        <text>a 1,2-diacyl-sn-glycero-3-phosphoethanolamine(in) = a 1,2-diacyl-sn-glycero-3-phosphoethanolamine(out)</text>
        <dbReference type="Rhea" id="RHEA:38895"/>
        <dbReference type="ChEBI" id="CHEBI:64612"/>
    </reaction>
</comment>
<evidence type="ECO:0000256" key="9">
    <source>
        <dbReference type="ARBA" id="ARBA00023136"/>
    </source>
</evidence>
<dbReference type="RefSeq" id="XP_028477171.1">
    <property type="nucleotide sequence ID" value="XM_028622279.1"/>
</dbReference>
<dbReference type="PANTHER" id="PTHR13190">
    <property type="entry name" value="AUTOPHAGY-RELATED 2, ISOFORM A"/>
    <property type="match status" value="1"/>
</dbReference>
<feature type="region of interest" description="Disordered" evidence="13">
    <location>
        <begin position="504"/>
        <end position="525"/>
    </location>
</feature>
<reference evidence="14 15" key="1">
    <citation type="submission" date="2018-11" db="EMBL/GenBank/DDBJ databases">
        <title>Genome sequence of Apiotrichum porosum DSM 27194.</title>
        <authorList>
            <person name="Aliyu H."/>
            <person name="Gorte O."/>
            <person name="Ochsenreither K."/>
        </authorList>
    </citation>
    <scope>NUCLEOTIDE SEQUENCE [LARGE SCALE GENOMIC DNA]</scope>
    <source>
        <strain evidence="14 15">DSM 27194</strain>
    </source>
</reference>
<comment type="caution">
    <text evidence="14">The sequence shown here is derived from an EMBL/GenBank/DDBJ whole genome shotgun (WGS) entry which is preliminary data.</text>
</comment>
<dbReference type="GO" id="GO:0032266">
    <property type="term" value="F:phosphatidylinositol-3-phosphate binding"/>
    <property type="evidence" value="ECO:0007669"/>
    <property type="project" value="TreeGrafter"/>
</dbReference>
<comment type="subcellular location">
    <subcellularLocation>
        <location evidence="1">Endoplasmic reticulum membrane</location>
        <topology evidence="1">Peripheral membrane protein</topology>
    </subcellularLocation>
    <subcellularLocation>
        <location evidence="2">Preautophagosomal structure membrane</location>
        <topology evidence="2">Peripheral membrane protein</topology>
    </subcellularLocation>
</comment>
<comment type="similarity">
    <text evidence="3">Belongs to the ATG2 family.</text>
</comment>
<dbReference type="EMBL" id="RSCE01000004">
    <property type="protein sequence ID" value="RSH83219.1"/>
    <property type="molecule type" value="Genomic_DNA"/>
</dbReference>
<feature type="compositionally biased region" description="Low complexity" evidence="13">
    <location>
        <begin position="448"/>
        <end position="468"/>
    </location>
</feature>
<evidence type="ECO:0000256" key="3">
    <source>
        <dbReference type="ARBA" id="ARBA00009714"/>
    </source>
</evidence>
<evidence type="ECO:0000256" key="2">
    <source>
        <dbReference type="ARBA" id="ARBA00004623"/>
    </source>
</evidence>
<dbReference type="GO" id="GO:0005789">
    <property type="term" value="C:endoplasmic reticulum membrane"/>
    <property type="evidence" value="ECO:0007669"/>
    <property type="project" value="UniProtKB-SubCell"/>
</dbReference>
<dbReference type="GeneID" id="39591429"/>
<dbReference type="GO" id="GO:0061908">
    <property type="term" value="C:phagophore"/>
    <property type="evidence" value="ECO:0007669"/>
    <property type="project" value="TreeGrafter"/>
</dbReference>
<proteinExistence type="inferred from homology"/>
<feature type="compositionally biased region" description="Low complexity" evidence="13">
    <location>
        <begin position="294"/>
        <end position="326"/>
    </location>
</feature>
<feature type="region of interest" description="Disordered" evidence="13">
    <location>
        <begin position="1949"/>
        <end position="1974"/>
    </location>
</feature>
<name>A0A427XWH2_9TREE</name>
<sequence length="2062" mass="223176">MWFPSFLTFPINLPALPSISLPANIQRRFLSYVLKRALGRFVVASGLDVERIQAQISQGWVELERLEVDANEINSLIPEGLPFTVTSGEVAKVSARVPFPNLWSDPLSLTVDSLTLEVAITPPSSKAKSPATFPGASPTAHHIDLSQSVTLAADDFVHDELDAFDGAELDRSIRESLILSHTDPFNNDDVPGAFPPFGSSAGGGDFNPLPAEVESTTVLASLVERILARLECKVRNVRLRVRYEDDDRSGILELRLGEVRYADETPENAAGGKTIRLISVSSVSVYLLPLPTPAPSSQLSSSGLGLRPAFSRSSSSSDSEMSMSTDSSHDEFHDMVMSQAVYDLRQSTADMRQSTMTSASGMSIYHSMVQEEEEETLATPPPPPPRVPEPPLPVQHPKPEKPSSRDTSRSATPTGPSEPAETLLLSFGSEDIALRMTTTRPPPPEPMSPGRVPTSPRGTPTSPRRAATPEFPSLDIELTFGTISAVLLPSHAAFILAVGQAAVGPTSAPKQPEPGTHTDSQVVQSQPRFDARVRVKGIYIASVYDLASPTEEYETTVQQFFLRPASVYLPIGHLRLRLEDIAAAYHVPSFTGVSPRKRADPRRKPTLGPKPPVITLTVADASVFEYLASAESGDDEPPGGAFPVLIFDANLPRQYEVPPGAPSSLLLNQMRTPSHLPSFPEFDSVDWRNSGNQKRSGEKAWRVRPKGKGILRATAGASPDPPRQPAVSIRKEMSDKEPALIDLLPVHIFLDLSLVERLLPLLRSLAPLVQSKSDFSSTPTAMHPGVRPMAALRPVDSIGDLGGKIHRPSLRPTQQHPTAPHPLVKLTCPMIRLDIRCPAPLNRRGSWGDGAHLRSGIVTLDIHGLNVSMAADPAVPPSLTRRGSQGPFEPPPEGGINVEWQKMVFLFSRVPGKRSIKTARLSQAERRSSAFLVIGPLAPEPGDDESVLLPTVHVHSEVAPFTGIKTKSVTCRIPCVQAKIRQPVVEGLQFFADDMTHWLDGAFGDGSAPRPRDDLKMIGSRFFGSKASSSASSSAVEDEEDDPVATLLRVVISEAEVTLLVPKSTAATVKEVKEAAAEAAPERILSLRASDLDVKLESNMANKQETSVTLTAMDADLFHHPDPDTEPARLFGRTTPLTLTTHTQPLVNLRFSSLTHPDRTKETGIRLTASACTVFITKDLDWVNDLRLYVKTPEGVFEDVVPSEVTRIHLWLNDCSAHVATPTLPGAILVVANFLELRTAIESEADDSAVDIGLTGVHLLAIDDLAAATPLQMGHQMSIDAWKRAGYAPLVELVSMDAQVLQGIVPEETVLLDVLQAKVRVTACADSLASLGGLAGDLAKLGPPKPVPQEQPRRQMALDQSIDVFASVDLQAFNHAPDIVSDADMIGDDLPTNLDYLDHAARQSTSGPSTDRTTGESLRSWQTTDDAPHISEVHGGTIKVFVTEPFAEDANYWDSLPVVTDGDSTRVGKTRIRVQNASVNVFFHDGYDWAVTRKAIEDEIKAVRRKLEKFKQLLASGQKADASIDDTSSVLFNSVYIGFDQNQRDDMDNAALIAAIDEELEDLGAADTASLSSWQSFPDAGPPAAAAAAAAAAASKRSSHVRLHGKRLTRSKRAQLEFALDGVRADIDVYPADDATASRMHVTARAFEILDHIKTSTWKKFLTEMKSDSRGNVRETDADMVRLEVVNVRPNLPSTDEEIRLRAKILPLRLHVDQDALDFLKHFFSFKPLNEEVVEVADDVPKAEPFFRKLCKLPTPFASLTLYSAEHVEIFPVELKLDYKPKRVDYTALRQGKTIELMNFFHFDGAEMTLRHVTLSGVTGGTRLGDMLQDIWTPDVKANQLADVISGVSPIRSMVNVGSGVADLILLPIEQYRKDGRVARGVQRGTHSFVRSTAMEMMKLGARLATGTQVVLERAEGVLGDGGDGGGVGAGSGSGAGAAGSMSVTALAVPSGLHDGSSDDEGGAEEKSRYANQPNDVREGLRGAYASLSTNINSAAQTILAVPMEVYERSNDDGALKAVVRAVPIAVLKPMIGASEAVSKTLWGLRNTLDPEGRREQGDKYK</sequence>
<evidence type="ECO:0000256" key="11">
    <source>
        <dbReference type="ARBA" id="ARBA00024615"/>
    </source>
</evidence>
<feature type="compositionally biased region" description="Polar residues" evidence="13">
    <location>
        <begin position="1402"/>
        <end position="1425"/>
    </location>
</feature>
<dbReference type="InterPro" id="IPR026849">
    <property type="entry name" value="ATG2"/>
</dbReference>
<gene>
    <name evidence="14" type="primary">ATG2</name>
    <name evidence="14" type="ORF">EHS24_006886</name>
</gene>
<dbReference type="Proteomes" id="UP000279236">
    <property type="component" value="Unassembled WGS sequence"/>
</dbReference>
<comment type="catalytic activity">
    <reaction evidence="12">
        <text>a 1,2-diacyl-sn-glycero-3-phosphocholine(in) = a 1,2-diacyl-sn-glycero-3-phosphocholine(out)</text>
        <dbReference type="Rhea" id="RHEA:38571"/>
        <dbReference type="ChEBI" id="CHEBI:57643"/>
    </reaction>
</comment>
<comment type="catalytic activity">
    <reaction evidence="10">
        <text>a 1,2-diacyl-sn-glycero-3-phospho-L-serine(in) = a 1,2-diacyl-sn-glycero-3-phospho-L-serine(out)</text>
        <dbReference type="Rhea" id="RHEA:38663"/>
        <dbReference type="ChEBI" id="CHEBI:57262"/>
    </reaction>
</comment>
<keyword evidence="6" id="KW-0256">Endoplasmic reticulum</keyword>
<dbReference type="GO" id="GO:0034045">
    <property type="term" value="C:phagophore assembly site membrane"/>
    <property type="evidence" value="ECO:0007669"/>
    <property type="project" value="UniProtKB-SubCell"/>
</dbReference>
<dbReference type="OrthoDB" id="18982at2759"/>
<dbReference type="GO" id="GO:0034727">
    <property type="term" value="P:piecemeal microautophagy of the nucleus"/>
    <property type="evidence" value="ECO:0007669"/>
    <property type="project" value="TreeGrafter"/>
</dbReference>
<feature type="region of interest" description="Disordered" evidence="13">
    <location>
        <begin position="294"/>
        <end position="328"/>
    </location>
</feature>
<accession>A0A427XWH2</accession>
<feature type="region of interest" description="Disordered" evidence="13">
    <location>
        <begin position="1401"/>
        <end position="1429"/>
    </location>
</feature>
<keyword evidence="5" id="KW-0813">Transport</keyword>
<feature type="region of interest" description="Disordered" evidence="13">
    <location>
        <begin position="436"/>
        <end position="468"/>
    </location>
</feature>
<evidence type="ECO:0000256" key="1">
    <source>
        <dbReference type="ARBA" id="ARBA00004406"/>
    </source>
</evidence>
<keyword evidence="7" id="KW-0072">Autophagy</keyword>
<evidence type="ECO:0000256" key="7">
    <source>
        <dbReference type="ARBA" id="ARBA00023006"/>
    </source>
</evidence>
<keyword evidence="8" id="KW-0445">Lipid transport</keyword>
<evidence type="ECO:0000256" key="4">
    <source>
        <dbReference type="ARBA" id="ARBA00018070"/>
    </source>
</evidence>
<dbReference type="Pfam" id="PF13329">
    <property type="entry name" value="ATG2_CAD"/>
    <property type="match status" value="1"/>
</dbReference>
<evidence type="ECO:0000256" key="8">
    <source>
        <dbReference type="ARBA" id="ARBA00023055"/>
    </source>
</evidence>
<dbReference type="GO" id="GO:0006869">
    <property type="term" value="P:lipid transport"/>
    <property type="evidence" value="ECO:0007669"/>
    <property type="project" value="UniProtKB-KW"/>
</dbReference>
<evidence type="ECO:0000256" key="10">
    <source>
        <dbReference type="ARBA" id="ARBA00024479"/>
    </source>
</evidence>
<evidence type="ECO:0000256" key="12">
    <source>
        <dbReference type="ARBA" id="ARBA00024631"/>
    </source>
</evidence>
<dbReference type="PANTHER" id="PTHR13190:SF1">
    <property type="entry name" value="AUTOPHAGY-RELATED 2, ISOFORM A"/>
    <property type="match status" value="1"/>
</dbReference>
<feature type="region of interest" description="Disordered" evidence="13">
    <location>
        <begin position="370"/>
        <end position="421"/>
    </location>
</feature>
<evidence type="ECO:0000256" key="13">
    <source>
        <dbReference type="SAM" id="MobiDB-lite"/>
    </source>
</evidence>
<protein>
    <recommendedName>
        <fullName evidence="4">Autophagy-related protein 2</fullName>
    </recommendedName>
</protein>
<evidence type="ECO:0000313" key="15">
    <source>
        <dbReference type="Proteomes" id="UP000279236"/>
    </source>
</evidence>
<evidence type="ECO:0000256" key="5">
    <source>
        <dbReference type="ARBA" id="ARBA00022448"/>
    </source>
</evidence>
<feature type="compositionally biased region" description="Basic and acidic residues" evidence="13">
    <location>
        <begin position="397"/>
        <end position="408"/>
    </location>
</feature>